<dbReference type="Proteomes" id="UP000702954">
    <property type="component" value="Unassembled WGS sequence"/>
</dbReference>
<reference evidence="4 5" key="2">
    <citation type="submission" date="2019-03" db="EMBL/GenBank/DDBJ databases">
        <title>Genomic Encyclopedia of Type Strains, Phase IV (KMG-IV): sequencing the most valuable type-strain genomes for metagenomic binning, comparative biology and taxonomic classification.</title>
        <authorList>
            <person name="Goeker M."/>
        </authorList>
    </citation>
    <scope>NUCLEOTIDE SEQUENCE [LARGE SCALE GENOMIC DNA]</scope>
    <source>
        <strain evidence="4 5">DSM 103426</strain>
    </source>
</reference>
<evidence type="ECO:0000256" key="1">
    <source>
        <dbReference type="ARBA" id="ARBA00022448"/>
    </source>
</evidence>
<keyword evidence="2" id="KW-0406">Ion transport</keyword>
<dbReference type="PANTHER" id="PTHR38682:SF1">
    <property type="entry name" value="V-TYPE ATP SYNTHASE SUBUNIT C"/>
    <property type="match status" value="1"/>
</dbReference>
<proteinExistence type="predicted"/>
<dbReference type="EMBL" id="SLZV01000015">
    <property type="protein sequence ID" value="TCS67691.1"/>
    <property type="molecule type" value="Genomic_DNA"/>
</dbReference>
<dbReference type="EMBL" id="BHEO01000005">
    <property type="protein sequence ID" value="GBU04849.1"/>
    <property type="molecule type" value="Genomic_DNA"/>
</dbReference>
<evidence type="ECO:0000256" key="2">
    <source>
        <dbReference type="ARBA" id="ARBA00023065"/>
    </source>
</evidence>
<keyword evidence="1" id="KW-0813">Transport</keyword>
<dbReference type="InterPro" id="IPR044911">
    <property type="entry name" value="V-type_ATPase_csu/dsu_dom_3"/>
</dbReference>
<accession>A0A4R3JN08</accession>
<evidence type="ECO:0000313" key="5">
    <source>
        <dbReference type="Proteomes" id="UP000294613"/>
    </source>
</evidence>
<dbReference type="InterPro" id="IPR036079">
    <property type="entry name" value="ATPase_csu/dsu_sf"/>
</dbReference>
<name>A0A4R3JN08_9FIRM</name>
<evidence type="ECO:0000313" key="4">
    <source>
        <dbReference type="EMBL" id="TCS67691.1"/>
    </source>
</evidence>
<gene>
    <name evidence="4" type="ORF">EDD74_11512</name>
    <name evidence="3" type="ORF">FAEUMB_13900</name>
</gene>
<dbReference type="Pfam" id="PF01992">
    <property type="entry name" value="vATP-synt_AC39"/>
    <property type="match status" value="1"/>
</dbReference>
<reference evidence="3 6" key="1">
    <citation type="journal article" date="2018" name="Int. J. Syst. Evol. Microbiol.">
        <title>Draft Genome Sequence of Faecalimonas umbilicata JCM 30896T, an Acetate-Producing Bacterium Isolated from Human Feces.</title>
        <authorList>
            <person name="Sakamoto M."/>
            <person name="Ikeyama N."/>
            <person name="Yuki M."/>
            <person name="Ohkuma M."/>
        </authorList>
    </citation>
    <scope>NUCLEOTIDE SEQUENCE [LARGE SCALE GENOMIC DNA]</scope>
    <source>
        <strain evidence="3 6">EGH7</strain>
    </source>
</reference>
<organism evidence="4 5">
    <name type="scientific">Faecalimonas umbilicata</name>
    <dbReference type="NCBI Taxonomy" id="1912855"/>
    <lineage>
        <taxon>Bacteria</taxon>
        <taxon>Bacillati</taxon>
        <taxon>Bacillota</taxon>
        <taxon>Clostridia</taxon>
        <taxon>Lachnospirales</taxon>
        <taxon>Lachnospiraceae</taxon>
        <taxon>Faecalimonas</taxon>
    </lineage>
</organism>
<keyword evidence="6" id="KW-1185">Reference proteome</keyword>
<comment type="caution">
    <text evidence="4">The sequence shown here is derived from an EMBL/GenBank/DDBJ whole genome shotgun (WGS) entry which is preliminary data.</text>
</comment>
<dbReference type="Proteomes" id="UP000294613">
    <property type="component" value="Unassembled WGS sequence"/>
</dbReference>
<protein>
    <submittedName>
        <fullName evidence="4">V/A-type H+-transporting ATPase subunit C</fullName>
    </submittedName>
</protein>
<dbReference type="AlphaFoldDB" id="A0A4R3JN08"/>
<sequence>MGNLLVYSGITTKIRAMRSRLLSEKDFEEISALHNVPEVVAYLKKHSAYADDFAQIDENKLHRGDVEKILVQSLYDDYSRLYRFSGIEVRKFLKLYLKRYEVDLINYCLRIIFNHYEQPFDLNYKRTFFDRYSQISIEKLITSRTIEEFVDNLQGTEYYEPLRKLRDSNASTLFDYDLALDLYYYTTLWKEKKKVLKKSELEIFTRDIGSKIDLLNLQWIYRAKKYFKMQPADIYSMIIPIHFKIHRDTMKELVETASVEEFIAHVASTYYVKRYDFDDHHTIERVYFECIQRLYTVDERRNPYSIASINTYLFLKEEEIKRLTSTLECIRYGLTPKETLDYTGGVIQK</sequence>
<evidence type="ECO:0000313" key="3">
    <source>
        <dbReference type="EMBL" id="GBU04849.1"/>
    </source>
</evidence>
<dbReference type="RefSeq" id="WP_016441151.1">
    <property type="nucleotide sequence ID" value="NZ_BHEO01000005.1"/>
</dbReference>
<dbReference type="GO" id="GO:0046961">
    <property type="term" value="F:proton-transporting ATPase activity, rotational mechanism"/>
    <property type="evidence" value="ECO:0007669"/>
    <property type="project" value="InterPro"/>
</dbReference>
<dbReference type="SUPFAM" id="SSF103486">
    <property type="entry name" value="V-type ATP synthase subunit C"/>
    <property type="match status" value="1"/>
</dbReference>
<evidence type="ECO:0000313" key="6">
    <source>
        <dbReference type="Proteomes" id="UP000702954"/>
    </source>
</evidence>
<dbReference type="InterPro" id="IPR002843">
    <property type="entry name" value="ATPase_V0-cplx_csu/dsu"/>
</dbReference>
<dbReference type="InterPro" id="IPR050873">
    <property type="entry name" value="V-ATPase_V0D/AC39_subunit"/>
</dbReference>
<dbReference type="Gene3D" id="1.10.132.50">
    <property type="entry name" value="ATP synthase (C/AC39) subunit, domain 3"/>
    <property type="match status" value="3"/>
</dbReference>
<dbReference type="PANTHER" id="PTHR38682">
    <property type="entry name" value="V-TYPE ATP SYNTHASE SUBUNIT C"/>
    <property type="match status" value="1"/>
</dbReference>